<comment type="caution">
    <text evidence="1">The sequence shown here is derived from an EMBL/GenBank/DDBJ whole genome shotgun (WGS) entry which is preliminary data.</text>
</comment>
<organism evidence="1 2">
    <name type="scientific">Mycena rosella</name>
    <name type="common">Pink bonnet</name>
    <name type="synonym">Agaricus rosellus</name>
    <dbReference type="NCBI Taxonomy" id="1033263"/>
    <lineage>
        <taxon>Eukaryota</taxon>
        <taxon>Fungi</taxon>
        <taxon>Dikarya</taxon>
        <taxon>Basidiomycota</taxon>
        <taxon>Agaricomycotina</taxon>
        <taxon>Agaricomycetes</taxon>
        <taxon>Agaricomycetidae</taxon>
        <taxon>Agaricales</taxon>
        <taxon>Marasmiineae</taxon>
        <taxon>Mycenaceae</taxon>
        <taxon>Mycena</taxon>
    </lineage>
</organism>
<protein>
    <submittedName>
        <fullName evidence="1">Uncharacterized protein</fullName>
    </submittedName>
</protein>
<dbReference type="Proteomes" id="UP001221757">
    <property type="component" value="Unassembled WGS sequence"/>
</dbReference>
<accession>A0AAD7DWG6</accession>
<keyword evidence="2" id="KW-1185">Reference proteome</keyword>
<gene>
    <name evidence="1" type="ORF">B0H17DRAFT_1128227</name>
</gene>
<dbReference type="EMBL" id="JARKIE010000017">
    <property type="protein sequence ID" value="KAJ7701430.1"/>
    <property type="molecule type" value="Genomic_DNA"/>
</dbReference>
<proteinExistence type="predicted"/>
<reference evidence="1" key="1">
    <citation type="submission" date="2023-03" db="EMBL/GenBank/DDBJ databases">
        <title>Massive genome expansion in bonnet fungi (Mycena s.s.) driven by repeated elements and novel gene families across ecological guilds.</title>
        <authorList>
            <consortium name="Lawrence Berkeley National Laboratory"/>
            <person name="Harder C.B."/>
            <person name="Miyauchi S."/>
            <person name="Viragh M."/>
            <person name="Kuo A."/>
            <person name="Thoen E."/>
            <person name="Andreopoulos B."/>
            <person name="Lu D."/>
            <person name="Skrede I."/>
            <person name="Drula E."/>
            <person name="Henrissat B."/>
            <person name="Morin E."/>
            <person name="Kohler A."/>
            <person name="Barry K."/>
            <person name="LaButti K."/>
            <person name="Morin E."/>
            <person name="Salamov A."/>
            <person name="Lipzen A."/>
            <person name="Mereny Z."/>
            <person name="Hegedus B."/>
            <person name="Baldrian P."/>
            <person name="Stursova M."/>
            <person name="Weitz H."/>
            <person name="Taylor A."/>
            <person name="Grigoriev I.V."/>
            <person name="Nagy L.G."/>
            <person name="Martin F."/>
            <person name="Kauserud H."/>
        </authorList>
    </citation>
    <scope>NUCLEOTIDE SEQUENCE</scope>
    <source>
        <strain evidence="1">CBHHK067</strain>
    </source>
</reference>
<evidence type="ECO:0000313" key="1">
    <source>
        <dbReference type="EMBL" id="KAJ7701430.1"/>
    </source>
</evidence>
<evidence type="ECO:0000313" key="2">
    <source>
        <dbReference type="Proteomes" id="UP001221757"/>
    </source>
</evidence>
<dbReference type="AlphaFoldDB" id="A0AAD7DWG6"/>
<sequence>METVQAWLNCSGASHISLSITFDDITPALQVLFASILKWLQHLELGVYYQAELMALFLGSGTKKFPALESLKLHSGKISSPSFWSTVEIFKVSGLHKVSLQLCGNPMTLLLHWGELIELDLQCFMTWPMNNGGWEGGLRAPNVVDILCRFPHPHTGGKGQGT</sequence>
<name>A0AAD7DWG6_MYCRO</name>